<keyword evidence="6 10" id="KW-1133">Transmembrane helix</keyword>
<feature type="transmembrane region" description="Helical" evidence="10">
    <location>
        <begin position="175"/>
        <end position="194"/>
    </location>
</feature>
<dbReference type="RefSeq" id="WP_269123857.1">
    <property type="nucleotide sequence ID" value="NZ_JAPUBN010000011.1"/>
</dbReference>
<evidence type="ECO:0000256" key="7">
    <source>
        <dbReference type="ARBA" id="ARBA00023065"/>
    </source>
</evidence>
<accession>A0ABT4JS47</accession>
<organism evidence="11 12">
    <name type="scientific">Marinomonas phaeophyticola</name>
    <dbReference type="NCBI Taxonomy" id="3004091"/>
    <lineage>
        <taxon>Bacteria</taxon>
        <taxon>Pseudomonadati</taxon>
        <taxon>Pseudomonadota</taxon>
        <taxon>Gammaproteobacteria</taxon>
        <taxon>Oceanospirillales</taxon>
        <taxon>Oceanospirillaceae</taxon>
        <taxon>Marinomonas</taxon>
    </lineage>
</organism>
<evidence type="ECO:0000313" key="12">
    <source>
        <dbReference type="Proteomes" id="UP001149719"/>
    </source>
</evidence>
<evidence type="ECO:0000313" key="11">
    <source>
        <dbReference type="EMBL" id="MCZ2721001.1"/>
    </source>
</evidence>
<protein>
    <recommendedName>
        <fullName evidence="9">Multidrug-efflux transporter</fullName>
    </recommendedName>
</protein>
<evidence type="ECO:0000256" key="10">
    <source>
        <dbReference type="SAM" id="Phobius"/>
    </source>
</evidence>
<comment type="caution">
    <text evidence="11">The sequence shown here is derived from an EMBL/GenBank/DDBJ whole genome shotgun (WGS) entry which is preliminary data.</text>
</comment>
<evidence type="ECO:0000256" key="4">
    <source>
        <dbReference type="ARBA" id="ARBA00022475"/>
    </source>
</evidence>
<gene>
    <name evidence="11" type="ORF">O1D97_04895</name>
</gene>
<name>A0ABT4JS47_9GAMM</name>
<feature type="transmembrane region" description="Helical" evidence="10">
    <location>
        <begin position="142"/>
        <end position="163"/>
    </location>
</feature>
<proteinExistence type="predicted"/>
<evidence type="ECO:0000256" key="2">
    <source>
        <dbReference type="ARBA" id="ARBA00022448"/>
    </source>
</evidence>
<dbReference type="NCBIfam" id="TIGR00797">
    <property type="entry name" value="matE"/>
    <property type="match status" value="1"/>
</dbReference>
<feature type="transmembrane region" description="Helical" evidence="10">
    <location>
        <begin position="215"/>
        <end position="243"/>
    </location>
</feature>
<keyword evidence="5 10" id="KW-0812">Transmembrane</keyword>
<keyword evidence="8 10" id="KW-0472">Membrane</keyword>
<keyword evidence="12" id="KW-1185">Reference proteome</keyword>
<dbReference type="Pfam" id="PF01554">
    <property type="entry name" value="MatE"/>
    <property type="match status" value="2"/>
</dbReference>
<feature type="transmembrane region" description="Helical" evidence="10">
    <location>
        <begin position="77"/>
        <end position="101"/>
    </location>
</feature>
<dbReference type="InterPro" id="IPR002528">
    <property type="entry name" value="MATE_fam"/>
</dbReference>
<dbReference type="InterPro" id="IPR050222">
    <property type="entry name" value="MATE_MdtK"/>
</dbReference>
<evidence type="ECO:0000256" key="1">
    <source>
        <dbReference type="ARBA" id="ARBA00004429"/>
    </source>
</evidence>
<evidence type="ECO:0000256" key="6">
    <source>
        <dbReference type="ARBA" id="ARBA00022989"/>
    </source>
</evidence>
<sequence length="437" mass="48222">MVLTMTLELSTSLVDTLMLGHYDAYHLAAVGLASSLWLPIGCFLIGMSFGLTPLITKHLHGRQVKLVNIYMSQAVGVCLFLGTIGALLTAFVAPLVVPFMATEDVTREVTIGYLWRIAPIIPMLGMMTAYKNLYESAGRPHFPMLVAFMSLLLNIFFNYLLIFGKLGFPEMGAKGAAIASTLSIWLSVLYFFIYDRFINKRPLFTKLVLPYVKKCGLLLSVGIPAGFAFSFEVALFSSLMWLISSFGDYALGAGQIIMSYTSILFTPMMAMSAVTAIVIAKALANEGVNGVKQRMKVIIGLGTGYFVICFTITQIFNDDIPFLYTANKEVAMMAANILVVTACYQFSDVLQTVFTGALRGFRDTRVAMISFGVSLFGLSMPLGYWLSHFSPWADSLGVLGFYIGLWAGLSLLAVLLILRFRFVYKRAQHRLLSKINM</sequence>
<dbReference type="Proteomes" id="UP001149719">
    <property type="component" value="Unassembled WGS sequence"/>
</dbReference>
<keyword evidence="2" id="KW-0813">Transport</keyword>
<feature type="transmembrane region" description="Helical" evidence="10">
    <location>
        <begin position="331"/>
        <end position="354"/>
    </location>
</feature>
<evidence type="ECO:0000256" key="3">
    <source>
        <dbReference type="ARBA" id="ARBA00022449"/>
    </source>
</evidence>
<evidence type="ECO:0000256" key="9">
    <source>
        <dbReference type="ARBA" id="ARBA00031636"/>
    </source>
</evidence>
<feature type="transmembrane region" description="Helical" evidence="10">
    <location>
        <begin position="36"/>
        <end position="56"/>
    </location>
</feature>
<dbReference type="InterPro" id="IPR048279">
    <property type="entry name" value="MdtK-like"/>
</dbReference>
<dbReference type="PANTHER" id="PTHR43298:SF2">
    <property type="entry name" value="FMN_FAD EXPORTER YEEO-RELATED"/>
    <property type="match status" value="1"/>
</dbReference>
<reference evidence="11" key="1">
    <citation type="submission" date="2022-12" db="EMBL/GenBank/DDBJ databases">
        <title>Marinomonas 15G1-11 sp. nov, isolated from marine algae.</title>
        <authorList>
            <person name="Butt M."/>
            <person name="Choi D.G."/>
            <person name="Kim J.M."/>
            <person name="Lee J.K."/>
            <person name="Baek J.H."/>
            <person name="Jeon C.O."/>
        </authorList>
    </citation>
    <scope>NUCLEOTIDE SEQUENCE</scope>
    <source>
        <strain evidence="11">15G1-11</strain>
    </source>
</reference>
<dbReference type="EMBL" id="JAPUBN010000011">
    <property type="protein sequence ID" value="MCZ2721001.1"/>
    <property type="molecule type" value="Genomic_DNA"/>
</dbReference>
<keyword evidence="7" id="KW-0406">Ion transport</keyword>
<keyword evidence="3" id="KW-0050">Antiport</keyword>
<feature type="transmembrane region" description="Helical" evidence="10">
    <location>
        <begin position="296"/>
        <end position="316"/>
    </location>
</feature>
<feature type="transmembrane region" description="Helical" evidence="10">
    <location>
        <begin position="263"/>
        <end position="284"/>
    </location>
</feature>
<feature type="transmembrane region" description="Helical" evidence="10">
    <location>
        <begin position="366"/>
        <end position="387"/>
    </location>
</feature>
<dbReference type="PIRSF" id="PIRSF006603">
    <property type="entry name" value="DinF"/>
    <property type="match status" value="1"/>
</dbReference>
<keyword evidence="4" id="KW-1003">Cell membrane</keyword>
<evidence type="ECO:0000256" key="8">
    <source>
        <dbReference type="ARBA" id="ARBA00023136"/>
    </source>
</evidence>
<comment type="subcellular location">
    <subcellularLocation>
        <location evidence="1">Cell inner membrane</location>
        <topology evidence="1">Multi-pass membrane protein</topology>
    </subcellularLocation>
</comment>
<feature type="transmembrane region" description="Helical" evidence="10">
    <location>
        <begin position="399"/>
        <end position="420"/>
    </location>
</feature>
<feature type="transmembrane region" description="Helical" evidence="10">
    <location>
        <begin position="113"/>
        <end position="130"/>
    </location>
</feature>
<evidence type="ECO:0000256" key="5">
    <source>
        <dbReference type="ARBA" id="ARBA00022692"/>
    </source>
</evidence>
<dbReference type="PANTHER" id="PTHR43298">
    <property type="entry name" value="MULTIDRUG RESISTANCE PROTEIN NORM-RELATED"/>
    <property type="match status" value="1"/>
</dbReference>